<dbReference type="Pfam" id="PF13242">
    <property type="entry name" value="Hydrolase_like"/>
    <property type="match status" value="1"/>
</dbReference>
<dbReference type="OrthoDB" id="413953at2759"/>
<organism evidence="9 10">
    <name type="scientific">Coemansia biformis</name>
    <dbReference type="NCBI Taxonomy" id="1286918"/>
    <lineage>
        <taxon>Eukaryota</taxon>
        <taxon>Fungi</taxon>
        <taxon>Fungi incertae sedis</taxon>
        <taxon>Zoopagomycota</taxon>
        <taxon>Kickxellomycotina</taxon>
        <taxon>Kickxellomycetes</taxon>
        <taxon>Kickxellales</taxon>
        <taxon>Kickxellaceae</taxon>
        <taxon>Coemansia</taxon>
    </lineage>
</organism>
<dbReference type="AlphaFoldDB" id="A0A9W7YFC4"/>
<feature type="binding site" evidence="8">
    <location>
        <position position="30"/>
    </location>
    <ligand>
        <name>Mg(2+)</name>
        <dbReference type="ChEBI" id="CHEBI:18420"/>
    </ligand>
</feature>
<keyword evidence="8" id="KW-0460">Magnesium</keyword>
<proteinExistence type="predicted"/>
<dbReference type="Pfam" id="PF13344">
    <property type="entry name" value="Hydrolase_6"/>
    <property type="match status" value="1"/>
</dbReference>
<sequence length="299" mass="32217">MEATAPMRLSTRGDYESFVDRFDTFLFDCDGVIWNGTTLVDNVPAALDMLRRRGKRLVFVTNNSAKSRRDYVAKFARLGIQASAEEIFSSAYATAVYLRDVAKFDAGKKAYVVGGSGIRQELEDVGIAAIGHEDTDSVSLETLQDVVPNPNVGAVVCGIDYDISYRKLANAHVNLVHNGDCLFIATNDDRTLPGGKHMYPGAGSLLSVLTHSTQRAPLVMGKPNAPMMECVIQRFRLDPARTCMVGDRLDTDILFGISGGLSTLCVLTGVADEASVLSPDTPCATYYMSSVGDLSALAP</sequence>
<accession>A0A9W7YFC4</accession>
<dbReference type="EMBL" id="JANBOI010000174">
    <property type="protein sequence ID" value="KAJ1733017.1"/>
    <property type="molecule type" value="Genomic_DNA"/>
</dbReference>
<evidence type="ECO:0000256" key="4">
    <source>
        <dbReference type="ARBA" id="ARBA00069197"/>
    </source>
</evidence>
<protein>
    <recommendedName>
        <fullName evidence="4 5">4-nitrophenylphosphatase</fullName>
        <shortName evidence="5">PNPPase</shortName>
        <ecNumber evidence="3 5">3.1.3.41</ecNumber>
    </recommendedName>
</protein>
<feature type="binding site" evidence="7">
    <location>
        <position position="222"/>
    </location>
    <ligand>
        <name>substrate</name>
    </ligand>
</feature>
<dbReference type="SUPFAM" id="SSF56784">
    <property type="entry name" value="HAD-like"/>
    <property type="match status" value="1"/>
</dbReference>
<dbReference type="FunFam" id="3.40.50.1000:FF:000039">
    <property type="entry name" value="Phosphoglycolate phosphatase"/>
    <property type="match status" value="1"/>
</dbReference>
<evidence type="ECO:0000256" key="8">
    <source>
        <dbReference type="PIRSR" id="PIRSR000915-3"/>
    </source>
</evidence>
<dbReference type="NCBIfam" id="TIGR01460">
    <property type="entry name" value="HAD-SF-IIA"/>
    <property type="match status" value="1"/>
</dbReference>
<keyword evidence="1 5" id="KW-0378">Hydrolase</keyword>
<gene>
    <name evidence="9" type="ORF">LPJ61_001762</name>
</gene>
<comment type="catalytic activity">
    <reaction evidence="2 5">
        <text>4-nitrophenyl phosphate + H2O = 4-nitrophenol + phosphate + H(+)</text>
        <dbReference type="Rhea" id="RHEA:21664"/>
        <dbReference type="ChEBI" id="CHEBI:15377"/>
        <dbReference type="ChEBI" id="CHEBI:15378"/>
        <dbReference type="ChEBI" id="CHEBI:43474"/>
        <dbReference type="ChEBI" id="CHEBI:57917"/>
        <dbReference type="ChEBI" id="CHEBI:61146"/>
        <dbReference type="EC" id="3.1.3.41"/>
    </reaction>
</comment>
<dbReference type="NCBIfam" id="TIGR01452">
    <property type="entry name" value="PGP_euk"/>
    <property type="match status" value="1"/>
</dbReference>
<dbReference type="GO" id="GO:0004035">
    <property type="term" value="F:alkaline phosphatase activity"/>
    <property type="evidence" value="ECO:0007669"/>
    <property type="project" value="UniProtKB-ARBA"/>
</dbReference>
<dbReference type="GO" id="GO:0005737">
    <property type="term" value="C:cytoplasm"/>
    <property type="evidence" value="ECO:0007669"/>
    <property type="project" value="TreeGrafter"/>
</dbReference>
<feature type="binding site" evidence="8">
    <location>
        <position position="247"/>
    </location>
    <ligand>
        <name>Mg(2+)</name>
        <dbReference type="ChEBI" id="CHEBI:18420"/>
    </ligand>
</feature>
<dbReference type="PANTHER" id="PTHR19288:SF46">
    <property type="entry name" value="HALOACID DEHALOGENASE-LIKE HYDROLASE DOMAIN-CONTAINING PROTEIN 2"/>
    <property type="match status" value="1"/>
</dbReference>
<comment type="caution">
    <text evidence="9">The sequence shown here is derived from an EMBL/GenBank/DDBJ whole genome shotgun (WGS) entry which is preliminary data.</text>
</comment>
<feature type="active site" description="Proton donor" evidence="6">
    <location>
        <position position="30"/>
    </location>
</feature>
<dbReference type="InterPro" id="IPR023214">
    <property type="entry name" value="HAD_sf"/>
</dbReference>
<keyword evidence="8" id="KW-0479">Metal-binding</keyword>
<evidence type="ECO:0000256" key="7">
    <source>
        <dbReference type="PIRSR" id="PIRSR000915-2"/>
    </source>
</evidence>
<dbReference type="InterPro" id="IPR006349">
    <property type="entry name" value="PGP_euk"/>
</dbReference>
<keyword evidence="10" id="KW-1185">Reference proteome</keyword>
<comment type="cofactor">
    <cofactor evidence="8">
        <name>Mg(2+)</name>
        <dbReference type="ChEBI" id="CHEBI:18420"/>
    </cofactor>
    <text evidence="8">Divalent metal ions. Mg(2+) is the most effective.</text>
</comment>
<dbReference type="InterPro" id="IPR006357">
    <property type="entry name" value="HAD-SF_hydro_IIA"/>
</dbReference>
<dbReference type="InterPro" id="IPR036412">
    <property type="entry name" value="HAD-like_sf"/>
</dbReference>
<dbReference type="Gene3D" id="3.40.50.1000">
    <property type="entry name" value="HAD superfamily/HAD-like"/>
    <property type="match status" value="2"/>
</dbReference>
<evidence type="ECO:0000256" key="3">
    <source>
        <dbReference type="ARBA" id="ARBA00066659"/>
    </source>
</evidence>
<dbReference type="GO" id="GO:0008967">
    <property type="term" value="F:phosphoglycolate phosphatase activity"/>
    <property type="evidence" value="ECO:0007669"/>
    <property type="project" value="TreeGrafter"/>
</dbReference>
<name>A0A9W7YFC4_9FUNG</name>
<evidence type="ECO:0000313" key="10">
    <source>
        <dbReference type="Proteomes" id="UP001143981"/>
    </source>
</evidence>
<dbReference type="PANTHER" id="PTHR19288">
    <property type="entry name" value="4-NITROPHENYLPHOSPHATASE-RELATED"/>
    <property type="match status" value="1"/>
</dbReference>
<dbReference type="GO" id="GO:0046872">
    <property type="term" value="F:metal ion binding"/>
    <property type="evidence" value="ECO:0007669"/>
    <property type="project" value="UniProtKB-KW"/>
</dbReference>
<dbReference type="EC" id="3.1.3.41" evidence="3 5"/>
<feature type="active site" description="Nucleophile" evidence="6">
    <location>
        <position position="28"/>
    </location>
</feature>
<feature type="binding site" evidence="8">
    <location>
        <position position="28"/>
    </location>
    <ligand>
        <name>Mg(2+)</name>
        <dbReference type="ChEBI" id="CHEBI:18420"/>
    </ligand>
</feature>
<evidence type="ECO:0000256" key="5">
    <source>
        <dbReference type="PIRNR" id="PIRNR000915"/>
    </source>
</evidence>
<evidence type="ECO:0000256" key="1">
    <source>
        <dbReference type="ARBA" id="ARBA00022801"/>
    </source>
</evidence>
<evidence type="ECO:0000313" key="9">
    <source>
        <dbReference type="EMBL" id="KAJ1733017.1"/>
    </source>
</evidence>
<evidence type="ECO:0000256" key="2">
    <source>
        <dbReference type="ARBA" id="ARBA00050247"/>
    </source>
</evidence>
<dbReference type="Proteomes" id="UP001143981">
    <property type="component" value="Unassembled WGS sequence"/>
</dbReference>
<dbReference type="PIRSF" id="PIRSF000915">
    <property type="entry name" value="PGP-type_phosphatase"/>
    <property type="match status" value="1"/>
</dbReference>
<reference evidence="9" key="1">
    <citation type="submission" date="2022-07" db="EMBL/GenBank/DDBJ databases">
        <title>Phylogenomic reconstructions and comparative analyses of Kickxellomycotina fungi.</title>
        <authorList>
            <person name="Reynolds N.K."/>
            <person name="Stajich J.E."/>
            <person name="Barry K."/>
            <person name="Grigoriev I.V."/>
            <person name="Crous P."/>
            <person name="Smith M.E."/>
        </authorList>
    </citation>
    <scope>NUCLEOTIDE SEQUENCE</scope>
    <source>
        <strain evidence="9">BCRC 34381</strain>
    </source>
</reference>
<evidence type="ECO:0000256" key="6">
    <source>
        <dbReference type="PIRSR" id="PIRSR000915-1"/>
    </source>
</evidence>